<reference evidence="2" key="1">
    <citation type="journal article" date="2019" name="Int. J. Syst. Evol. Microbiol.">
        <title>The Global Catalogue of Microorganisms (GCM) 10K type strain sequencing project: providing services to taxonomists for standard genome sequencing and annotation.</title>
        <authorList>
            <consortium name="The Broad Institute Genomics Platform"/>
            <consortium name="The Broad Institute Genome Sequencing Center for Infectious Disease"/>
            <person name="Wu L."/>
            <person name="Ma J."/>
        </authorList>
    </citation>
    <scope>NUCLEOTIDE SEQUENCE [LARGE SCALE GENOMIC DNA]</scope>
    <source>
        <strain evidence="2">TISTR 1906</strain>
    </source>
</reference>
<dbReference type="Proteomes" id="UP001597463">
    <property type="component" value="Unassembled WGS sequence"/>
</dbReference>
<comment type="caution">
    <text evidence="1">The sequence shown here is derived from an EMBL/GenBank/DDBJ whole genome shotgun (WGS) entry which is preliminary data.</text>
</comment>
<evidence type="ECO:0000313" key="1">
    <source>
        <dbReference type="EMBL" id="MFD2754079.1"/>
    </source>
</evidence>
<sequence length="76" mass="8236">MGATARKAKYLSGALHRNQKANPGRCGLNHRLVPACPIPVGHIASLFQTHFLRQDLRFDLLAEAIGPGGTLLQIVH</sequence>
<evidence type="ECO:0000313" key="2">
    <source>
        <dbReference type="Proteomes" id="UP001597463"/>
    </source>
</evidence>
<protein>
    <submittedName>
        <fullName evidence="1">Uncharacterized protein</fullName>
    </submittedName>
</protein>
<name>A0ABW5UKL3_9BURK</name>
<accession>A0ABW5UKL3</accession>
<organism evidence="1 2">
    <name type="scientific">Comamonas terrae</name>
    <dbReference type="NCBI Taxonomy" id="673548"/>
    <lineage>
        <taxon>Bacteria</taxon>
        <taxon>Pseudomonadati</taxon>
        <taxon>Pseudomonadota</taxon>
        <taxon>Betaproteobacteria</taxon>
        <taxon>Burkholderiales</taxon>
        <taxon>Comamonadaceae</taxon>
        <taxon>Comamonas</taxon>
    </lineage>
</organism>
<gene>
    <name evidence="1" type="ORF">ACFSW6_08255</name>
</gene>
<dbReference type="RefSeq" id="WP_157081776.1">
    <property type="nucleotide sequence ID" value="NZ_BCNT01000001.1"/>
</dbReference>
<dbReference type="EMBL" id="JBHUMV010000003">
    <property type="protein sequence ID" value="MFD2754079.1"/>
    <property type="molecule type" value="Genomic_DNA"/>
</dbReference>
<proteinExistence type="predicted"/>
<keyword evidence="2" id="KW-1185">Reference proteome</keyword>